<dbReference type="EMBL" id="JAAGKO020000012">
    <property type="protein sequence ID" value="MDI5963296.1"/>
    <property type="molecule type" value="Genomic_DNA"/>
</dbReference>
<keyword evidence="2" id="KW-1185">Reference proteome</keyword>
<organism evidence="1 2">
    <name type="scientific">Streptantibioticus silvisoli</name>
    <dbReference type="NCBI Taxonomy" id="2705255"/>
    <lineage>
        <taxon>Bacteria</taxon>
        <taxon>Bacillati</taxon>
        <taxon>Actinomycetota</taxon>
        <taxon>Actinomycetes</taxon>
        <taxon>Kitasatosporales</taxon>
        <taxon>Streptomycetaceae</taxon>
        <taxon>Streptantibioticus</taxon>
    </lineage>
</organism>
<name>A0ABT6VXT4_9ACTN</name>
<protein>
    <submittedName>
        <fullName evidence="1">Uncharacterized protein</fullName>
    </submittedName>
</protein>
<proteinExistence type="predicted"/>
<dbReference type="Proteomes" id="UP001156398">
    <property type="component" value="Unassembled WGS sequence"/>
</dbReference>
<evidence type="ECO:0000313" key="1">
    <source>
        <dbReference type="EMBL" id="MDI5963296.1"/>
    </source>
</evidence>
<sequence length="83" mass="8270">MPVLADARVRVVGTGQVGLAAERKVLAADAGVTLSRRSPHRRVAAPHRRMAAANAITSATGTTTPAGTTTVTINAGAILGGLA</sequence>
<comment type="caution">
    <text evidence="1">The sequence shown here is derived from an EMBL/GenBank/DDBJ whole genome shotgun (WGS) entry which is preliminary data.</text>
</comment>
<evidence type="ECO:0000313" key="2">
    <source>
        <dbReference type="Proteomes" id="UP001156398"/>
    </source>
</evidence>
<reference evidence="1 2" key="1">
    <citation type="submission" date="2023-05" db="EMBL/GenBank/DDBJ databases">
        <title>Streptantibioticus silvisoli sp. nov., acidotolerant actinomycetes 1 from pine litter.</title>
        <authorList>
            <person name="Swiecimska M."/>
            <person name="Golinska P."/>
            <person name="Sangal V."/>
            <person name="Wachnowicz B."/>
            <person name="Goodfellow M."/>
        </authorList>
    </citation>
    <scope>NUCLEOTIDE SEQUENCE [LARGE SCALE GENOMIC DNA]</scope>
    <source>
        <strain evidence="1 2">SL54</strain>
    </source>
</reference>
<accession>A0ABT6VXT4</accession>
<gene>
    <name evidence="1" type="ORF">POF43_011350</name>
</gene>